<feature type="domain" description="ABC transporter" evidence="9">
    <location>
        <begin position="350"/>
        <end position="584"/>
    </location>
</feature>
<keyword evidence="6 8" id="KW-1133">Transmembrane helix</keyword>
<dbReference type="Pfam" id="PF00664">
    <property type="entry name" value="ABC_membrane"/>
    <property type="match status" value="1"/>
</dbReference>
<sequence length="590" mass="63049">MPNLGSFWPALRLVGQSLDRAAYNYIVGTLVLVTLGGALAAGSPLALKNMVDAISADTVVGSTTGERALVPGMIYLAMLAGGRLVSDLRPLLSSRIEQRVLASIRQCFFAHLHRLPIGNLISRRNGELLHGIDLAGAGAQAIVTYMTNTIAPVLIELALMAVILAGLDQPALAALFIATSALYLAVFAVGVVRQRPILQEVSSASLEVYGQLSDGITHVETLRCFDAAAHAEDSLKECSLRLMLQWHRLSRISVQSAVAVSAVVAVALASCLWISADAVAHGQMTPGGFVLASVYMLQMVRPLELLGAAARECLRAVGFMRPLLDILAEPTEADRPPPNGWTPPTTAPAVRIENLCFGYDPERPVIRGLNLDIAAGRTTAIVGSSGSGKSSLVRLLLRLYAPQAGRILVDGHSIDTLPAETARRLFGLVPQEAALLHASVRSNIALGRPEASSQDIERAADHAQIRQQIEALPRGYDTRLGERGQTLSGGERQRLAIARAVLRAPKIYLLDEPTSMLDAKTEAAVLRALRKLTAGCTTIVIAHRLSTVMHADEIVVLDDGQVRERGRHAELLASGGLYSQLWRQQTDGSA</sequence>
<reference evidence="11 12" key="1">
    <citation type="submission" date="2021-12" db="EMBL/GenBank/DDBJ databases">
        <title>Genome seq of P8.</title>
        <authorList>
            <person name="Seo T."/>
        </authorList>
    </citation>
    <scope>NUCLEOTIDE SEQUENCE [LARGE SCALE GENOMIC DNA]</scope>
    <source>
        <strain evidence="11 12">P8</strain>
    </source>
</reference>
<name>A0ABS8Y4E7_9BURK</name>
<dbReference type="PROSITE" id="PS00211">
    <property type="entry name" value="ABC_TRANSPORTER_1"/>
    <property type="match status" value="1"/>
</dbReference>
<dbReference type="SUPFAM" id="SSF90123">
    <property type="entry name" value="ABC transporter transmembrane region"/>
    <property type="match status" value="1"/>
</dbReference>
<dbReference type="InterPro" id="IPR003593">
    <property type="entry name" value="AAA+_ATPase"/>
</dbReference>
<evidence type="ECO:0000256" key="7">
    <source>
        <dbReference type="ARBA" id="ARBA00023136"/>
    </source>
</evidence>
<dbReference type="Pfam" id="PF00005">
    <property type="entry name" value="ABC_tran"/>
    <property type="match status" value="1"/>
</dbReference>
<evidence type="ECO:0000256" key="1">
    <source>
        <dbReference type="ARBA" id="ARBA00004651"/>
    </source>
</evidence>
<dbReference type="InterPro" id="IPR003439">
    <property type="entry name" value="ABC_transporter-like_ATP-bd"/>
</dbReference>
<evidence type="ECO:0000259" key="9">
    <source>
        <dbReference type="PROSITE" id="PS50893"/>
    </source>
</evidence>
<keyword evidence="7 8" id="KW-0472">Membrane</keyword>
<feature type="transmembrane region" description="Helical" evidence="8">
    <location>
        <begin position="252"/>
        <end position="276"/>
    </location>
</feature>
<feature type="transmembrane region" description="Helical" evidence="8">
    <location>
        <begin position="21"/>
        <end position="47"/>
    </location>
</feature>
<dbReference type="RefSeq" id="WP_233375418.1">
    <property type="nucleotide sequence ID" value="NZ_JAJTWU010000015.1"/>
</dbReference>
<dbReference type="Gene3D" id="1.20.1560.10">
    <property type="entry name" value="ABC transporter type 1, transmembrane domain"/>
    <property type="match status" value="1"/>
</dbReference>
<dbReference type="PANTHER" id="PTHR24221">
    <property type="entry name" value="ATP-BINDING CASSETTE SUB-FAMILY B"/>
    <property type="match status" value="1"/>
</dbReference>
<evidence type="ECO:0000313" key="11">
    <source>
        <dbReference type="EMBL" id="MCE4558021.1"/>
    </source>
</evidence>
<dbReference type="InterPro" id="IPR036640">
    <property type="entry name" value="ABC1_TM_sf"/>
</dbReference>
<dbReference type="InterPro" id="IPR017871">
    <property type="entry name" value="ABC_transporter-like_CS"/>
</dbReference>
<organism evidence="11 12">
    <name type="scientific">Pelomonas cellulosilytica</name>
    <dbReference type="NCBI Taxonomy" id="2906762"/>
    <lineage>
        <taxon>Bacteria</taxon>
        <taxon>Pseudomonadati</taxon>
        <taxon>Pseudomonadota</taxon>
        <taxon>Betaproteobacteria</taxon>
        <taxon>Burkholderiales</taxon>
        <taxon>Sphaerotilaceae</taxon>
        <taxon>Roseateles</taxon>
    </lineage>
</organism>
<gene>
    <name evidence="11" type="ORF">LXT13_26900</name>
</gene>
<dbReference type="InterPro" id="IPR039421">
    <property type="entry name" value="Type_1_exporter"/>
</dbReference>
<dbReference type="PROSITE" id="PS50893">
    <property type="entry name" value="ABC_TRANSPORTER_2"/>
    <property type="match status" value="1"/>
</dbReference>
<dbReference type="InterPro" id="IPR027417">
    <property type="entry name" value="P-loop_NTPase"/>
</dbReference>
<comment type="subcellular location">
    <subcellularLocation>
        <location evidence="1">Cell membrane</location>
        <topology evidence="1">Multi-pass membrane protein</topology>
    </subcellularLocation>
</comment>
<keyword evidence="2" id="KW-1003">Cell membrane</keyword>
<evidence type="ECO:0000256" key="8">
    <source>
        <dbReference type="SAM" id="Phobius"/>
    </source>
</evidence>
<dbReference type="SMART" id="SM00382">
    <property type="entry name" value="AAA"/>
    <property type="match status" value="1"/>
</dbReference>
<dbReference type="PROSITE" id="PS50929">
    <property type="entry name" value="ABC_TM1F"/>
    <property type="match status" value="1"/>
</dbReference>
<dbReference type="PANTHER" id="PTHR24221:SF654">
    <property type="entry name" value="ATP-BINDING CASSETTE SUB-FAMILY B MEMBER 6"/>
    <property type="match status" value="1"/>
</dbReference>
<keyword evidence="5 11" id="KW-0067">ATP-binding</keyword>
<keyword evidence="3 8" id="KW-0812">Transmembrane</keyword>
<evidence type="ECO:0000313" key="12">
    <source>
        <dbReference type="Proteomes" id="UP001200741"/>
    </source>
</evidence>
<comment type="caution">
    <text evidence="11">The sequence shown here is derived from an EMBL/GenBank/DDBJ whole genome shotgun (WGS) entry which is preliminary data.</text>
</comment>
<feature type="transmembrane region" description="Helical" evidence="8">
    <location>
        <begin position="173"/>
        <end position="192"/>
    </location>
</feature>
<dbReference type="GO" id="GO:0005524">
    <property type="term" value="F:ATP binding"/>
    <property type="evidence" value="ECO:0007669"/>
    <property type="project" value="UniProtKB-KW"/>
</dbReference>
<feature type="domain" description="ABC transmembrane type-1" evidence="10">
    <location>
        <begin position="27"/>
        <end position="315"/>
    </location>
</feature>
<dbReference type="Gene3D" id="3.40.50.300">
    <property type="entry name" value="P-loop containing nucleotide triphosphate hydrolases"/>
    <property type="match status" value="1"/>
</dbReference>
<evidence type="ECO:0000259" key="10">
    <source>
        <dbReference type="PROSITE" id="PS50929"/>
    </source>
</evidence>
<accession>A0ABS8Y4E7</accession>
<keyword evidence="4" id="KW-0547">Nucleotide-binding</keyword>
<dbReference type="SUPFAM" id="SSF52540">
    <property type="entry name" value="P-loop containing nucleoside triphosphate hydrolases"/>
    <property type="match status" value="1"/>
</dbReference>
<keyword evidence="12" id="KW-1185">Reference proteome</keyword>
<proteinExistence type="predicted"/>
<evidence type="ECO:0000256" key="2">
    <source>
        <dbReference type="ARBA" id="ARBA00022475"/>
    </source>
</evidence>
<dbReference type="EMBL" id="JAJTWU010000015">
    <property type="protein sequence ID" value="MCE4558021.1"/>
    <property type="molecule type" value="Genomic_DNA"/>
</dbReference>
<evidence type="ECO:0000256" key="5">
    <source>
        <dbReference type="ARBA" id="ARBA00022840"/>
    </source>
</evidence>
<feature type="transmembrane region" description="Helical" evidence="8">
    <location>
        <begin position="149"/>
        <end position="167"/>
    </location>
</feature>
<evidence type="ECO:0000256" key="6">
    <source>
        <dbReference type="ARBA" id="ARBA00022989"/>
    </source>
</evidence>
<dbReference type="Proteomes" id="UP001200741">
    <property type="component" value="Unassembled WGS sequence"/>
</dbReference>
<evidence type="ECO:0000256" key="3">
    <source>
        <dbReference type="ARBA" id="ARBA00022692"/>
    </source>
</evidence>
<dbReference type="InterPro" id="IPR011527">
    <property type="entry name" value="ABC1_TM_dom"/>
</dbReference>
<evidence type="ECO:0000256" key="4">
    <source>
        <dbReference type="ARBA" id="ARBA00022741"/>
    </source>
</evidence>
<protein>
    <submittedName>
        <fullName evidence="11">ABC transporter ATP-binding protein/permease</fullName>
    </submittedName>
</protein>